<keyword evidence="8 9" id="KW-0472">Membrane</keyword>
<dbReference type="EMBL" id="JAKEKT020000158">
    <property type="protein sequence ID" value="KAL1633386.1"/>
    <property type="molecule type" value="Genomic_DNA"/>
</dbReference>
<keyword evidence="6" id="KW-0653">Protein transport</keyword>
<gene>
    <name evidence="10" type="ORF">SLS58_011137</name>
</gene>
<feature type="transmembrane region" description="Helical" evidence="9">
    <location>
        <begin position="20"/>
        <end position="43"/>
    </location>
</feature>
<comment type="subcellular location">
    <subcellularLocation>
        <location evidence="1">Membrane</location>
        <topology evidence="1">Multi-pass membrane protein</topology>
    </subcellularLocation>
</comment>
<feature type="transmembrane region" description="Helical" evidence="9">
    <location>
        <begin position="87"/>
        <end position="108"/>
    </location>
</feature>
<keyword evidence="4 9" id="KW-0812">Transmembrane</keyword>
<organism evidence="10 11">
    <name type="scientific">Diplodia intermedia</name>
    <dbReference type="NCBI Taxonomy" id="856260"/>
    <lineage>
        <taxon>Eukaryota</taxon>
        <taxon>Fungi</taxon>
        <taxon>Dikarya</taxon>
        <taxon>Ascomycota</taxon>
        <taxon>Pezizomycotina</taxon>
        <taxon>Dothideomycetes</taxon>
        <taxon>Dothideomycetes incertae sedis</taxon>
        <taxon>Botryosphaeriales</taxon>
        <taxon>Botryosphaeriaceae</taxon>
        <taxon>Diplodia</taxon>
    </lineage>
</organism>
<keyword evidence="7 9" id="KW-1133">Transmembrane helix</keyword>
<keyword evidence="5" id="KW-0571">Peptide transport</keyword>
<evidence type="ECO:0000256" key="7">
    <source>
        <dbReference type="ARBA" id="ARBA00022989"/>
    </source>
</evidence>
<dbReference type="PANTHER" id="PTHR22601">
    <property type="entry name" value="ISP4 LIKE PROTEIN"/>
    <property type="match status" value="1"/>
</dbReference>
<evidence type="ECO:0000256" key="2">
    <source>
        <dbReference type="ARBA" id="ARBA00008807"/>
    </source>
</evidence>
<sequence length="229" mass="25396">MNYCSDMKLGLYMKIPKRTLFVAQLTACIMGSLTQNAVLLWMLGNIKGICDSDQPNGYTCPQGRVNFTSSIIWGAIGPARLYSIGKIYSGLLHYFWIGALLPVLTYSLKKKFPTRRWLAAVHWPLFFAGTGNLPPATGINYTTAFAVSFVFNKWIRGRWPHWWAKYNYVLSAALDSGVAVSAIVIFFTVIFPGAAFDWWGNTVSGTTVDGKGTPWKDVPASGTFGPSKW</sequence>
<name>A0ABR3T231_9PEZI</name>
<comment type="caution">
    <text evidence="10">The sequence shown here is derived from an EMBL/GenBank/DDBJ whole genome shotgun (WGS) entry which is preliminary data.</text>
</comment>
<evidence type="ECO:0000256" key="3">
    <source>
        <dbReference type="ARBA" id="ARBA00022448"/>
    </source>
</evidence>
<dbReference type="NCBIfam" id="TIGR00728">
    <property type="entry name" value="OPT_sfam"/>
    <property type="match status" value="1"/>
</dbReference>
<evidence type="ECO:0000313" key="11">
    <source>
        <dbReference type="Proteomes" id="UP001521184"/>
    </source>
</evidence>
<feature type="transmembrane region" description="Helical" evidence="9">
    <location>
        <begin position="166"/>
        <end position="191"/>
    </location>
</feature>
<evidence type="ECO:0000256" key="8">
    <source>
        <dbReference type="ARBA" id="ARBA00023136"/>
    </source>
</evidence>
<dbReference type="Pfam" id="PF03169">
    <property type="entry name" value="OPT"/>
    <property type="match status" value="1"/>
</dbReference>
<accession>A0ABR3T231</accession>
<dbReference type="InterPro" id="IPR004648">
    <property type="entry name" value="Oligpept_transpt"/>
</dbReference>
<evidence type="ECO:0000256" key="1">
    <source>
        <dbReference type="ARBA" id="ARBA00004141"/>
    </source>
</evidence>
<evidence type="ECO:0000256" key="4">
    <source>
        <dbReference type="ARBA" id="ARBA00022692"/>
    </source>
</evidence>
<comment type="similarity">
    <text evidence="2">Belongs to the oligopeptide OPT transporter family.</text>
</comment>
<evidence type="ECO:0008006" key="12">
    <source>
        <dbReference type="Google" id="ProtNLM"/>
    </source>
</evidence>
<keyword evidence="3" id="KW-0813">Transport</keyword>
<dbReference type="Proteomes" id="UP001521184">
    <property type="component" value="Unassembled WGS sequence"/>
</dbReference>
<evidence type="ECO:0000256" key="6">
    <source>
        <dbReference type="ARBA" id="ARBA00022927"/>
    </source>
</evidence>
<reference evidence="10 11" key="1">
    <citation type="journal article" date="2023" name="Plant Dis.">
        <title>First Report of Diplodia intermedia Causing Canker and Dieback Diseases on Apple Trees in Canada.</title>
        <authorList>
            <person name="Ellouze W."/>
            <person name="Ilyukhin E."/>
            <person name="Sulman M."/>
            <person name="Ali S."/>
        </authorList>
    </citation>
    <scope>NUCLEOTIDE SEQUENCE [LARGE SCALE GENOMIC DNA]</scope>
    <source>
        <strain evidence="10 11">M45-28</strain>
    </source>
</reference>
<protein>
    <recommendedName>
        <fullName evidence="12">OPT oligopeptide transporter</fullName>
    </recommendedName>
</protein>
<evidence type="ECO:0000256" key="9">
    <source>
        <dbReference type="SAM" id="Phobius"/>
    </source>
</evidence>
<dbReference type="InterPro" id="IPR004813">
    <property type="entry name" value="OPT"/>
</dbReference>
<proteinExistence type="inferred from homology"/>
<keyword evidence="11" id="KW-1185">Reference proteome</keyword>
<evidence type="ECO:0000313" key="10">
    <source>
        <dbReference type="EMBL" id="KAL1633386.1"/>
    </source>
</evidence>
<evidence type="ECO:0000256" key="5">
    <source>
        <dbReference type="ARBA" id="ARBA00022856"/>
    </source>
</evidence>